<feature type="transmembrane region" description="Helical" evidence="7">
    <location>
        <begin position="189"/>
        <end position="210"/>
    </location>
</feature>
<proteinExistence type="predicted"/>
<feature type="transmembrane region" description="Helical" evidence="7">
    <location>
        <begin position="73"/>
        <end position="99"/>
    </location>
</feature>
<feature type="transmembrane region" description="Helical" evidence="7">
    <location>
        <begin position="111"/>
        <end position="129"/>
    </location>
</feature>
<comment type="subcellular location">
    <subcellularLocation>
        <location evidence="1">Cell membrane</location>
        <topology evidence="1">Multi-pass membrane protein</topology>
    </subcellularLocation>
</comment>
<keyword evidence="2" id="KW-0813">Transport</keyword>
<keyword evidence="6 7" id="KW-0472">Membrane</keyword>
<feature type="transmembrane region" description="Helical" evidence="7">
    <location>
        <begin position="141"/>
        <end position="163"/>
    </location>
</feature>
<evidence type="ECO:0000256" key="6">
    <source>
        <dbReference type="ARBA" id="ARBA00023136"/>
    </source>
</evidence>
<dbReference type="InterPro" id="IPR000515">
    <property type="entry name" value="MetI-like"/>
</dbReference>
<gene>
    <name evidence="9" type="ORF">DL346_15380</name>
</gene>
<dbReference type="OrthoDB" id="9810086at2"/>
<evidence type="ECO:0000256" key="7">
    <source>
        <dbReference type="SAM" id="Phobius"/>
    </source>
</evidence>
<dbReference type="Gene3D" id="1.10.3720.10">
    <property type="entry name" value="MetI-like"/>
    <property type="match status" value="1"/>
</dbReference>
<dbReference type="GO" id="GO:0055085">
    <property type="term" value="P:transmembrane transport"/>
    <property type="evidence" value="ECO:0007669"/>
    <property type="project" value="InterPro"/>
</dbReference>
<evidence type="ECO:0000259" key="8">
    <source>
        <dbReference type="PROSITE" id="PS50928"/>
    </source>
</evidence>
<name>A0A328U2C4_9BACL</name>
<dbReference type="SUPFAM" id="SSF161098">
    <property type="entry name" value="MetI-like"/>
    <property type="match status" value="1"/>
</dbReference>
<feature type="domain" description="ABC transmembrane type-1" evidence="8">
    <location>
        <begin position="74"/>
        <end position="282"/>
    </location>
</feature>
<evidence type="ECO:0000313" key="10">
    <source>
        <dbReference type="Proteomes" id="UP000249260"/>
    </source>
</evidence>
<organism evidence="9 10">
    <name type="scientific">Paenibacillus montanisoli</name>
    <dbReference type="NCBI Taxonomy" id="2081970"/>
    <lineage>
        <taxon>Bacteria</taxon>
        <taxon>Bacillati</taxon>
        <taxon>Bacillota</taxon>
        <taxon>Bacilli</taxon>
        <taxon>Bacillales</taxon>
        <taxon>Paenibacillaceae</taxon>
        <taxon>Paenibacillus</taxon>
    </lineage>
</organism>
<reference evidence="9 10" key="1">
    <citation type="submission" date="2018-06" db="EMBL/GenBank/DDBJ databases">
        <title>Paenibacillus montanisoli sp. nov., isolated from mountain area soil.</title>
        <authorList>
            <person name="Wu M."/>
        </authorList>
    </citation>
    <scope>NUCLEOTIDE SEQUENCE [LARGE SCALE GENOMIC DNA]</scope>
    <source>
        <strain evidence="9 10">RA17</strain>
    </source>
</reference>
<dbReference type="GO" id="GO:0005886">
    <property type="term" value="C:plasma membrane"/>
    <property type="evidence" value="ECO:0007669"/>
    <property type="project" value="UniProtKB-SubCell"/>
</dbReference>
<comment type="caution">
    <text evidence="9">The sequence shown here is derived from an EMBL/GenBank/DDBJ whole genome shotgun (WGS) entry which is preliminary data.</text>
</comment>
<protein>
    <submittedName>
        <fullName evidence="9">Carbohydrate ABC transporter permease</fullName>
    </submittedName>
</protein>
<evidence type="ECO:0000256" key="3">
    <source>
        <dbReference type="ARBA" id="ARBA00022475"/>
    </source>
</evidence>
<evidence type="ECO:0000256" key="5">
    <source>
        <dbReference type="ARBA" id="ARBA00022989"/>
    </source>
</evidence>
<dbReference type="CDD" id="cd06261">
    <property type="entry name" value="TM_PBP2"/>
    <property type="match status" value="1"/>
</dbReference>
<keyword evidence="3" id="KW-1003">Cell membrane</keyword>
<keyword evidence="5 7" id="KW-1133">Transmembrane helix</keyword>
<dbReference type="RefSeq" id="WP_112883155.1">
    <property type="nucleotide sequence ID" value="NZ_QLUW01000002.1"/>
</dbReference>
<feature type="transmembrane region" description="Helical" evidence="7">
    <location>
        <begin position="263"/>
        <end position="282"/>
    </location>
</feature>
<dbReference type="PANTHER" id="PTHR43744">
    <property type="entry name" value="ABC TRANSPORTER PERMEASE PROTEIN MG189-RELATED-RELATED"/>
    <property type="match status" value="1"/>
</dbReference>
<dbReference type="EMBL" id="QLUW01000002">
    <property type="protein sequence ID" value="RAP76938.1"/>
    <property type="molecule type" value="Genomic_DNA"/>
</dbReference>
<dbReference type="InterPro" id="IPR035906">
    <property type="entry name" value="MetI-like_sf"/>
</dbReference>
<evidence type="ECO:0000256" key="1">
    <source>
        <dbReference type="ARBA" id="ARBA00004651"/>
    </source>
</evidence>
<evidence type="ECO:0000313" key="9">
    <source>
        <dbReference type="EMBL" id="RAP76938.1"/>
    </source>
</evidence>
<keyword evidence="10" id="KW-1185">Reference proteome</keyword>
<dbReference type="AlphaFoldDB" id="A0A328U2C4"/>
<keyword evidence="4 7" id="KW-0812">Transmembrane</keyword>
<evidence type="ECO:0000256" key="4">
    <source>
        <dbReference type="ARBA" id="ARBA00022692"/>
    </source>
</evidence>
<accession>A0A328U2C4</accession>
<feature type="transmembrane region" description="Helical" evidence="7">
    <location>
        <begin position="12"/>
        <end position="37"/>
    </location>
</feature>
<dbReference type="PANTHER" id="PTHR43744:SF9">
    <property type="entry name" value="POLYGALACTURONAN_RHAMNOGALACTURONAN TRANSPORT SYSTEM PERMEASE PROTEIN YTCP"/>
    <property type="match status" value="1"/>
</dbReference>
<evidence type="ECO:0000256" key="2">
    <source>
        <dbReference type="ARBA" id="ARBA00022448"/>
    </source>
</evidence>
<sequence>MNVISRGRSMQWMIHLLFLVYIAATVFPLLLVFMVSITEEKSLLIHGYSILPHQIDFSAYRFLFQDSHTILRAYGVTILVTAAGTISSLLMTALFAYPLSRRDFPFRTGMTFYVFFTMLFNGGLVPWYLVYTKYLSIDNTLLALIIPNLLMSGFNILIMRTFFMNTIPPSIIESASIDGAGELRIFWQIILRLSLPVLSTIGLFSTLAYWNDWYNSLIFISDAQNFSIQYLLNKTLLDIQVLLSQAGNSGQSQLLANAPTETIRMAMAIIGIGPIILAYPFFQKYIVQGLTVGAVKG</sequence>
<dbReference type="PROSITE" id="PS50928">
    <property type="entry name" value="ABC_TM1"/>
    <property type="match status" value="1"/>
</dbReference>
<dbReference type="Proteomes" id="UP000249260">
    <property type="component" value="Unassembled WGS sequence"/>
</dbReference>